<evidence type="ECO:0000313" key="5">
    <source>
        <dbReference type="EMBL" id="MDC0744055.1"/>
    </source>
</evidence>
<comment type="caution">
    <text evidence="5">The sequence shown here is derived from an EMBL/GenBank/DDBJ whole genome shotgun (WGS) entry which is preliminary data.</text>
</comment>
<comment type="catalytic activity">
    <reaction evidence="4">
        <text>Hydrolysis of (1-&gt;4)-beta-linkages between N-acetylmuramic acid and N-acetyl-D-glucosamine residues in a peptidoglycan and between N-acetyl-D-glucosamine residues in chitodextrins.</text>
        <dbReference type="EC" id="3.2.1.17"/>
    </reaction>
</comment>
<evidence type="ECO:0000256" key="1">
    <source>
        <dbReference type="ARBA" id="ARBA00022529"/>
    </source>
</evidence>
<evidence type="ECO:0000256" key="2">
    <source>
        <dbReference type="ARBA" id="ARBA00022638"/>
    </source>
</evidence>
<dbReference type="Gene3D" id="1.10.530.40">
    <property type="match status" value="1"/>
</dbReference>
<accession>A0ABT5ETE0</accession>
<comment type="similarity">
    <text evidence="4">Belongs to the glycosyl hydrolase 24 family.</text>
</comment>
<dbReference type="EMBL" id="JAQNDO010000001">
    <property type="protein sequence ID" value="MDC0744055.1"/>
    <property type="molecule type" value="Genomic_DNA"/>
</dbReference>
<reference evidence="5 6" key="1">
    <citation type="submission" date="2022-11" db="EMBL/GenBank/DDBJ databases">
        <title>Minimal conservation of predation-associated metabolite biosynthetic gene clusters underscores biosynthetic potential of Myxococcota including descriptions for ten novel species: Archangium lansinium sp. nov., Myxococcus landrumus sp. nov., Nannocystis bai.</title>
        <authorList>
            <person name="Ahearne A."/>
            <person name="Stevens C."/>
            <person name="Dowd S."/>
        </authorList>
    </citation>
    <scope>NUCLEOTIDE SEQUENCE [LARGE SCALE GENOMIC DNA]</scope>
    <source>
        <strain evidence="5 6">RJM3</strain>
    </source>
</reference>
<sequence length="145" mass="15886">MISWAGTTGEGTRVLSTAMSLLGTRSEGTSVLTVTREQTSPVTLVLASPFILDDAELDALFAETPQEAPGVPLTQAQFDALVSFTFNVGAGWMKKSQLRRALLRRQYGDVPRAMSLWVYAGGKKLRGLVRRRLAEGRPFKHGKYT</sequence>
<dbReference type="RefSeq" id="WP_271920183.1">
    <property type="nucleotide sequence ID" value="NZ_JAQNDO010000001.1"/>
</dbReference>
<name>A0ABT5ETE0_9BACT</name>
<dbReference type="PANTHER" id="PTHR38107">
    <property type="match status" value="1"/>
</dbReference>
<dbReference type="InterPro" id="IPR023347">
    <property type="entry name" value="Lysozyme_dom_sf"/>
</dbReference>
<keyword evidence="4" id="KW-0378">Hydrolase</keyword>
<dbReference type="InterPro" id="IPR051018">
    <property type="entry name" value="Bacteriophage_GH24"/>
</dbReference>
<proteinExistence type="inferred from homology"/>
<keyword evidence="3" id="KW-1035">Host cytoplasm</keyword>
<keyword evidence="6" id="KW-1185">Reference proteome</keyword>
<dbReference type="EC" id="3.2.1.17" evidence="4"/>
<dbReference type="InterPro" id="IPR023346">
    <property type="entry name" value="Lysozyme-like_dom_sf"/>
</dbReference>
<dbReference type="SUPFAM" id="SSF53955">
    <property type="entry name" value="Lysozyme-like"/>
    <property type="match status" value="1"/>
</dbReference>
<keyword evidence="1 4" id="KW-0929">Antimicrobial</keyword>
<evidence type="ECO:0000256" key="4">
    <source>
        <dbReference type="RuleBase" id="RU003788"/>
    </source>
</evidence>
<gene>
    <name evidence="5" type="ORF">POL67_22180</name>
</gene>
<keyword evidence="4" id="KW-0326">Glycosidase</keyword>
<evidence type="ECO:0000256" key="3">
    <source>
        <dbReference type="ARBA" id="ARBA00023200"/>
    </source>
</evidence>
<dbReference type="PANTHER" id="PTHR38107:SF3">
    <property type="entry name" value="LYSOZYME RRRD-RELATED"/>
    <property type="match status" value="1"/>
</dbReference>
<dbReference type="Proteomes" id="UP001221411">
    <property type="component" value="Unassembled WGS sequence"/>
</dbReference>
<dbReference type="InterPro" id="IPR033907">
    <property type="entry name" value="Endolysin_autolysin"/>
</dbReference>
<protein>
    <recommendedName>
        <fullName evidence="4">Lysozyme</fullName>
        <ecNumber evidence="4">3.2.1.17</ecNumber>
    </recommendedName>
</protein>
<keyword evidence="2 4" id="KW-0081">Bacteriolytic enzyme</keyword>
<evidence type="ECO:0000313" key="6">
    <source>
        <dbReference type="Proteomes" id="UP001221411"/>
    </source>
</evidence>
<dbReference type="Pfam" id="PF00959">
    <property type="entry name" value="Phage_lysozyme"/>
    <property type="match status" value="1"/>
</dbReference>
<organism evidence="5 6">
    <name type="scientific">Polyangium mundeleinium</name>
    <dbReference type="NCBI Taxonomy" id="2995306"/>
    <lineage>
        <taxon>Bacteria</taxon>
        <taxon>Pseudomonadati</taxon>
        <taxon>Myxococcota</taxon>
        <taxon>Polyangia</taxon>
        <taxon>Polyangiales</taxon>
        <taxon>Polyangiaceae</taxon>
        <taxon>Polyangium</taxon>
    </lineage>
</organism>
<dbReference type="CDD" id="cd00737">
    <property type="entry name" value="lyz_endolysin_autolysin"/>
    <property type="match status" value="1"/>
</dbReference>
<dbReference type="InterPro" id="IPR002196">
    <property type="entry name" value="Glyco_hydro_24"/>
</dbReference>